<dbReference type="Proteomes" id="UP000317178">
    <property type="component" value="Chromosome"/>
</dbReference>
<proteinExistence type="predicted"/>
<protein>
    <submittedName>
        <fullName evidence="1">Uncharacterized protein</fullName>
    </submittedName>
</protein>
<gene>
    <name evidence="1" type="ORF">Pla110_15360</name>
</gene>
<evidence type="ECO:0000313" key="1">
    <source>
        <dbReference type="EMBL" id="QDU79817.1"/>
    </source>
</evidence>
<sequence>MGSSLSAIRSDNRLFGKEMAAIFDELLDRQISDVESLLSQNHYFTHWGDCSISIDIYD</sequence>
<keyword evidence="2" id="KW-1185">Reference proteome</keyword>
<dbReference type="EMBL" id="CP036281">
    <property type="protein sequence ID" value="QDU79817.1"/>
    <property type="molecule type" value="Genomic_DNA"/>
</dbReference>
<name>A0A518CKS3_9PLAN</name>
<evidence type="ECO:0000313" key="2">
    <source>
        <dbReference type="Proteomes" id="UP000317178"/>
    </source>
</evidence>
<dbReference type="AlphaFoldDB" id="A0A518CKS3"/>
<reference evidence="1 2" key="1">
    <citation type="submission" date="2019-02" db="EMBL/GenBank/DDBJ databases">
        <title>Deep-cultivation of Planctomycetes and their phenomic and genomic characterization uncovers novel biology.</title>
        <authorList>
            <person name="Wiegand S."/>
            <person name="Jogler M."/>
            <person name="Boedeker C."/>
            <person name="Pinto D."/>
            <person name="Vollmers J."/>
            <person name="Rivas-Marin E."/>
            <person name="Kohn T."/>
            <person name="Peeters S.H."/>
            <person name="Heuer A."/>
            <person name="Rast P."/>
            <person name="Oberbeckmann S."/>
            <person name="Bunk B."/>
            <person name="Jeske O."/>
            <person name="Meyerdierks A."/>
            <person name="Storesund J.E."/>
            <person name="Kallscheuer N."/>
            <person name="Luecker S."/>
            <person name="Lage O.M."/>
            <person name="Pohl T."/>
            <person name="Merkel B.J."/>
            <person name="Hornburger P."/>
            <person name="Mueller R.-W."/>
            <person name="Bruemmer F."/>
            <person name="Labrenz M."/>
            <person name="Spormann A.M."/>
            <person name="Op den Camp H."/>
            <person name="Overmann J."/>
            <person name="Amann R."/>
            <person name="Jetten M.S.M."/>
            <person name="Mascher T."/>
            <person name="Medema M.H."/>
            <person name="Devos D.P."/>
            <person name="Kaster A.-K."/>
            <person name="Ovreas L."/>
            <person name="Rohde M."/>
            <person name="Galperin M.Y."/>
            <person name="Jogler C."/>
        </authorList>
    </citation>
    <scope>NUCLEOTIDE SEQUENCE [LARGE SCALE GENOMIC DNA]</scope>
    <source>
        <strain evidence="1 2">Pla110</strain>
    </source>
</reference>
<organism evidence="1 2">
    <name type="scientific">Polystyrenella longa</name>
    <dbReference type="NCBI Taxonomy" id="2528007"/>
    <lineage>
        <taxon>Bacteria</taxon>
        <taxon>Pseudomonadati</taxon>
        <taxon>Planctomycetota</taxon>
        <taxon>Planctomycetia</taxon>
        <taxon>Planctomycetales</taxon>
        <taxon>Planctomycetaceae</taxon>
        <taxon>Polystyrenella</taxon>
    </lineage>
</organism>
<dbReference type="KEGG" id="plon:Pla110_15360"/>
<accession>A0A518CKS3</accession>